<evidence type="ECO:0000256" key="6">
    <source>
        <dbReference type="ARBA" id="ARBA00038058"/>
    </source>
</evidence>
<dbReference type="AlphaFoldDB" id="A0A4D4J9H7"/>
<dbReference type="GO" id="GO:0003676">
    <property type="term" value="F:nucleic acid binding"/>
    <property type="evidence" value="ECO:0007669"/>
    <property type="project" value="InterPro"/>
</dbReference>
<gene>
    <name evidence="13" type="primary">dinG</name>
    <name evidence="13" type="ORF">GTS_49540</name>
</gene>
<dbReference type="EC" id="5.6.2.3" evidence="7"/>
<dbReference type="InterPro" id="IPR011545">
    <property type="entry name" value="DEAD/DEAH_box_helicase_dom"/>
</dbReference>
<reference evidence="14" key="1">
    <citation type="submission" date="2019-04" db="EMBL/GenBank/DDBJ databases">
        <title>Draft genome sequence of Pseudonocardiaceae bacterium SL3-2-4.</title>
        <authorList>
            <person name="Ningsih F."/>
            <person name="Yokota A."/>
            <person name="Sakai Y."/>
            <person name="Nanatani K."/>
            <person name="Yabe S."/>
            <person name="Oetari A."/>
            <person name="Sjamsuridzal W."/>
        </authorList>
    </citation>
    <scope>NUCLEOTIDE SEQUENCE [LARGE SCALE GENOMIC DNA]</scope>
    <source>
        <strain evidence="14">SL3-2-4</strain>
    </source>
</reference>
<feature type="domain" description="Helicase ATP-binding" evidence="12">
    <location>
        <begin position="16"/>
        <end position="305"/>
    </location>
</feature>
<organism evidence="13 14">
    <name type="scientific">Gandjariella thermophila</name>
    <dbReference type="NCBI Taxonomy" id="1931992"/>
    <lineage>
        <taxon>Bacteria</taxon>
        <taxon>Bacillati</taxon>
        <taxon>Actinomycetota</taxon>
        <taxon>Actinomycetes</taxon>
        <taxon>Pseudonocardiales</taxon>
        <taxon>Pseudonocardiaceae</taxon>
        <taxon>Gandjariella</taxon>
    </lineage>
</organism>
<evidence type="ECO:0000256" key="4">
    <source>
        <dbReference type="ARBA" id="ARBA00022806"/>
    </source>
</evidence>
<evidence type="ECO:0000313" key="13">
    <source>
        <dbReference type="EMBL" id="GDY33321.1"/>
    </source>
</evidence>
<dbReference type="GO" id="GO:0043139">
    <property type="term" value="F:5'-3' DNA helicase activity"/>
    <property type="evidence" value="ECO:0007669"/>
    <property type="project" value="UniProtKB-EC"/>
</dbReference>
<dbReference type="SMART" id="SM00487">
    <property type="entry name" value="DEXDc"/>
    <property type="match status" value="1"/>
</dbReference>
<dbReference type="InterPro" id="IPR027417">
    <property type="entry name" value="P-loop_NTPase"/>
</dbReference>
<keyword evidence="4 13" id="KW-0347">Helicase</keyword>
<comment type="similarity">
    <text evidence="6">Belongs to the helicase family. DinG subfamily.</text>
</comment>
<evidence type="ECO:0000256" key="1">
    <source>
        <dbReference type="ARBA" id="ARBA00001966"/>
    </source>
</evidence>
<keyword evidence="3" id="KW-0378">Hydrolase</keyword>
<evidence type="ECO:0000256" key="3">
    <source>
        <dbReference type="ARBA" id="ARBA00022801"/>
    </source>
</evidence>
<proteinExistence type="inferred from homology"/>
<feature type="region of interest" description="Disordered" evidence="11">
    <location>
        <begin position="428"/>
        <end position="463"/>
    </location>
</feature>
<evidence type="ECO:0000313" key="14">
    <source>
        <dbReference type="Proteomes" id="UP000298860"/>
    </source>
</evidence>
<evidence type="ECO:0000256" key="10">
    <source>
        <dbReference type="ARBA" id="ARBA00079061"/>
    </source>
</evidence>
<dbReference type="EMBL" id="BJFL01000039">
    <property type="protein sequence ID" value="GDY33321.1"/>
    <property type="molecule type" value="Genomic_DNA"/>
</dbReference>
<dbReference type="InterPro" id="IPR014013">
    <property type="entry name" value="Helic_SF1/SF2_ATP-bd_DinG/Rad3"/>
</dbReference>
<dbReference type="InterPro" id="IPR045028">
    <property type="entry name" value="DinG/Rad3-like"/>
</dbReference>
<dbReference type="Gene3D" id="3.40.50.300">
    <property type="entry name" value="P-loop containing nucleotide triphosphate hydrolases"/>
    <property type="match status" value="2"/>
</dbReference>
<dbReference type="InterPro" id="IPR014001">
    <property type="entry name" value="Helicase_ATP-bd"/>
</dbReference>
<evidence type="ECO:0000256" key="9">
    <source>
        <dbReference type="ARBA" id="ARBA00073590"/>
    </source>
</evidence>
<keyword evidence="14" id="KW-1185">Reference proteome</keyword>
<dbReference type="Proteomes" id="UP000298860">
    <property type="component" value="Unassembled WGS sequence"/>
</dbReference>
<evidence type="ECO:0000256" key="5">
    <source>
        <dbReference type="ARBA" id="ARBA00022840"/>
    </source>
</evidence>
<dbReference type="Pfam" id="PF13307">
    <property type="entry name" value="Helicase_C_2"/>
    <property type="match status" value="1"/>
</dbReference>
<dbReference type="Pfam" id="PF00270">
    <property type="entry name" value="DEAD"/>
    <property type="match status" value="1"/>
</dbReference>
<dbReference type="InterPro" id="IPR006555">
    <property type="entry name" value="ATP-dep_Helicase_C"/>
</dbReference>
<evidence type="ECO:0000256" key="11">
    <source>
        <dbReference type="SAM" id="MobiDB-lite"/>
    </source>
</evidence>
<dbReference type="GO" id="GO:0016818">
    <property type="term" value="F:hydrolase activity, acting on acid anhydrides, in phosphorus-containing anhydrides"/>
    <property type="evidence" value="ECO:0007669"/>
    <property type="project" value="InterPro"/>
</dbReference>
<sequence>MPESPAELPDVRTLLAAAVGAVGGTERPGQVRMAEAVEHAIRTGEHLAVQAGTGTGKSLAYLVPAIRHAVADDATVVVSTATIALQRQLVDRDLPRLAEALAKPLGRRPTFAILKGRRNYLCMHRVHSGAPEEPDDTALFDPFAASALGRQVRRLHEWSSETVTGDRDELVPGVSDQAWRQVSVTAKECLGVSRCPIGMDCFAERARAEAGRADVVVTNHALLAIDALEGYQVLPEHDVVVVDEAHDLVDRVTSVATAELSSPGVANAARRCGRLIDQSTADGLAEAGDGLALVLEDLPPGRLDRLPEPMGAALAAVRNAAHACITALGPERREDVEGTTARRLAMAALQDVHDTAVRLVEAFEPDEADRRDVVWLAADRDGSRPTLRVAPIGVGGLLRERLFGARTVVLTSATLALGGTFDTLARQWGLPPSQPRAHKAEGTATDKAPPSDQDGPKWTGLDVGSPFQHARSGILYVARHLPPPGRDGLPPSYLDELAGLVNAAGGRTLGLFSSMRAAKEATEALRTRIEHRVLCQGDDATALLVREFAEDERSCLFGTLSLWQGVDVPGPSLSLVVIDRLPFPRPDDPLASARQRAVAARGGNGFLTVAATHAALLLAQGAGRLLRSSADRGVVAVLDPRLATARYGGFLRASLPPFWATTDREVVRAALHRLDAASPVNQATAPAP</sequence>
<accession>A0A4D4J9H7</accession>
<dbReference type="SUPFAM" id="SSF52540">
    <property type="entry name" value="P-loop containing nucleoside triphosphate hydrolases"/>
    <property type="match status" value="1"/>
</dbReference>
<dbReference type="PROSITE" id="PS51193">
    <property type="entry name" value="HELICASE_ATP_BIND_2"/>
    <property type="match status" value="1"/>
</dbReference>
<dbReference type="FunFam" id="3.40.50.300:FF:000437">
    <property type="entry name" value="ATP-dependent DNA helicase DinG"/>
    <property type="match status" value="1"/>
</dbReference>
<comment type="cofactor">
    <cofactor evidence="1">
        <name>[4Fe-4S] cluster</name>
        <dbReference type="ChEBI" id="CHEBI:49883"/>
    </cofactor>
</comment>
<evidence type="ECO:0000256" key="8">
    <source>
        <dbReference type="ARBA" id="ARBA00048954"/>
    </source>
</evidence>
<dbReference type="GO" id="GO:0005524">
    <property type="term" value="F:ATP binding"/>
    <property type="evidence" value="ECO:0007669"/>
    <property type="project" value="UniProtKB-KW"/>
</dbReference>
<evidence type="ECO:0000259" key="12">
    <source>
        <dbReference type="PROSITE" id="PS51193"/>
    </source>
</evidence>
<dbReference type="PANTHER" id="PTHR11472">
    <property type="entry name" value="DNA REPAIR DEAD HELICASE RAD3/XP-D SUBFAMILY MEMBER"/>
    <property type="match status" value="1"/>
</dbReference>
<keyword evidence="2" id="KW-0547">Nucleotide-binding</keyword>
<comment type="catalytic activity">
    <reaction evidence="8">
        <text>ATP + H2O = ADP + phosphate + H(+)</text>
        <dbReference type="Rhea" id="RHEA:13065"/>
        <dbReference type="ChEBI" id="CHEBI:15377"/>
        <dbReference type="ChEBI" id="CHEBI:15378"/>
        <dbReference type="ChEBI" id="CHEBI:30616"/>
        <dbReference type="ChEBI" id="CHEBI:43474"/>
        <dbReference type="ChEBI" id="CHEBI:456216"/>
        <dbReference type="EC" id="5.6.2.3"/>
    </reaction>
</comment>
<evidence type="ECO:0000256" key="7">
    <source>
        <dbReference type="ARBA" id="ARBA00044969"/>
    </source>
</evidence>
<protein>
    <recommendedName>
        <fullName evidence="9">ATP-dependent helicase DinG</fullName>
        <ecNumber evidence="7">5.6.2.3</ecNumber>
    </recommendedName>
    <alternativeName>
        <fullName evidence="10">DNA 5'-3' helicase DinG</fullName>
    </alternativeName>
</protein>
<dbReference type="PANTHER" id="PTHR11472:SF34">
    <property type="entry name" value="REGULATOR OF TELOMERE ELONGATION HELICASE 1"/>
    <property type="match status" value="1"/>
</dbReference>
<evidence type="ECO:0000256" key="2">
    <source>
        <dbReference type="ARBA" id="ARBA00022741"/>
    </source>
</evidence>
<keyword evidence="5" id="KW-0067">ATP-binding</keyword>
<name>A0A4D4J9H7_9PSEU</name>
<dbReference type="GO" id="GO:0006139">
    <property type="term" value="P:nucleobase-containing compound metabolic process"/>
    <property type="evidence" value="ECO:0007669"/>
    <property type="project" value="InterPro"/>
</dbReference>
<dbReference type="SMART" id="SM00491">
    <property type="entry name" value="HELICc2"/>
    <property type="match status" value="1"/>
</dbReference>
<comment type="caution">
    <text evidence="13">The sequence shown here is derived from an EMBL/GenBank/DDBJ whole genome shotgun (WGS) entry which is preliminary data.</text>
</comment>